<dbReference type="InterPro" id="IPR036388">
    <property type="entry name" value="WH-like_DNA-bd_sf"/>
</dbReference>
<dbReference type="PANTHER" id="PTHR30363:SF4">
    <property type="entry name" value="GLYCEROL-3-PHOSPHATE REGULON REPRESSOR"/>
    <property type="match status" value="1"/>
</dbReference>
<organism evidence="8 9">
    <name type="scientific">Microbacterium oleivorans</name>
    <dbReference type="NCBI Taxonomy" id="273677"/>
    <lineage>
        <taxon>Bacteria</taxon>
        <taxon>Bacillati</taxon>
        <taxon>Actinomycetota</taxon>
        <taxon>Actinomycetes</taxon>
        <taxon>Micrococcales</taxon>
        <taxon>Microbacteriaceae</taxon>
        <taxon>Microbacterium</taxon>
    </lineage>
</organism>
<dbReference type="SMART" id="SM00420">
    <property type="entry name" value="HTH_DEOR"/>
    <property type="match status" value="1"/>
</dbReference>
<dbReference type="PANTHER" id="PTHR30363">
    <property type="entry name" value="HTH-TYPE TRANSCRIPTIONAL REGULATOR SRLR-RELATED"/>
    <property type="match status" value="1"/>
</dbReference>
<dbReference type="OrthoDB" id="7688673at2"/>
<proteinExistence type="predicted"/>
<comment type="caution">
    <text evidence="8">The sequence shown here is derived from an EMBL/GenBank/DDBJ whole genome shotgun (WGS) entry which is preliminary data.</text>
</comment>
<evidence type="ECO:0000313" key="8">
    <source>
        <dbReference type="EMBL" id="OAH48823.1"/>
    </source>
</evidence>
<protein>
    <recommendedName>
        <fullName evidence="1">Lactose phosphotransferase system repressor</fullName>
    </recommendedName>
</protein>
<dbReference type="InterPro" id="IPR050313">
    <property type="entry name" value="Carb_Metab_HTH_regulators"/>
</dbReference>
<dbReference type="SMART" id="SM01134">
    <property type="entry name" value="DeoRC"/>
    <property type="match status" value="1"/>
</dbReference>
<evidence type="ECO:0000313" key="9">
    <source>
        <dbReference type="Proteomes" id="UP000076998"/>
    </source>
</evidence>
<gene>
    <name evidence="8" type="ORF">AYL44_12370</name>
</gene>
<comment type="function">
    <text evidence="6">Repressor of the lactose catabolism operon. Galactose-6-phosphate is the inducer.</text>
</comment>
<evidence type="ECO:0000256" key="2">
    <source>
        <dbReference type="ARBA" id="ARBA00022491"/>
    </source>
</evidence>
<dbReference type="PROSITE" id="PS51000">
    <property type="entry name" value="HTH_DEOR_2"/>
    <property type="match status" value="1"/>
</dbReference>
<evidence type="ECO:0000256" key="1">
    <source>
        <dbReference type="ARBA" id="ARBA00021390"/>
    </source>
</evidence>
<keyword evidence="3" id="KW-0805">Transcription regulation</keyword>
<reference evidence="8 9" key="1">
    <citation type="submission" date="2016-02" db="EMBL/GenBank/DDBJ databases">
        <authorList>
            <person name="Wen L."/>
            <person name="He K."/>
            <person name="Yang H."/>
        </authorList>
    </citation>
    <scope>NUCLEOTIDE SEQUENCE [LARGE SCALE GENOMIC DNA]</scope>
    <source>
        <strain evidence="8 9">CD11_3</strain>
    </source>
</reference>
<dbReference type="GO" id="GO:0003677">
    <property type="term" value="F:DNA binding"/>
    <property type="evidence" value="ECO:0007669"/>
    <property type="project" value="UniProtKB-KW"/>
</dbReference>
<dbReference type="SUPFAM" id="SSF100950">
    <property type="entry name" value="NagB/RpiA/CoA transferase-like"/>
    <property type="match status" value="1"/>
</dbReference>
<dbReference type="Gene3D" id="1.10.10.10">
    <property type="entry name" value="Winged helix-like DNA-binding domain superfamily/Winged helix DNA-binding domain"/>
    <property type="match status" value="1"/>
</dbReference>
<dbReference type="PROSITE" id="PS00894">
    <property type="entry name" value="HTH_DEOR_1"/>
    <property type="match status" value="1"/>
</dbReference>
<dbReference type="InterPro" id="IPR001034">
    <property type="entry name" value="DeoR_HTH"/>
</dbReference>
<dbReference type="Proteomes" id="UP000076998">
    <property type="component" value="Unassembled WGS sequence"/>
</dbReference>
<dbReference type="EMBL" id="LSTV01000005">
    <property type="protein sequence ID" value="OAH48823.1"/>
    <property type="molecule type" value="Genomic_DNA"/>
</dbReference>
<dbReference type="SUPFAM" id="SSF46785">
    <property type="entry name" value="Winged helix' DNA-binding domain"/>
    <property type="match status" value="1"/>
</dbReference>
<dbReference type="InterPro" id="IPR037171">
    <property type="entry name" value="NagB/RpiA_transferase-like"/>
</dbReference>
<sequence>MPQLLSAERRSLLLEMLAESGSVRLEPAAEALGVSAMTVRRDLDDLVREGLARRVRGGAVAAIVPQDFTARIAARGGAKAEIARKAHDLLPHGGAAAMDASSTVGALISTLDDGDELLVVTNSYDNLRAAQGRPGVDAILLGGRLEPRTGSFVGAQACESAARFHYDRFFTSAAALDPSFGTSETTLEEAEVKRVLSANADETVVLADSSKLERLAVARALEWSDVDLLVTELDPADDRLSPFRDLVDIR</sequence>
<evidence type="ECO:0000256" key="4">
    <source>
        <dbReference type="ARBA" id="ARBA00023125"/>
    </source>
</evidence>
<dbReference type="GO" id="GO:0003700">
    <property type="term" value="F:DNA-binding transcription factor activity"/>
    <property type="evidence" value="ECO:0007669"/>
    <property type="project" value="InterPro"/>
</dbReference>
<accession>A0A177K631</accession>
<dbReference type="InterPro" id="IPR014036">
    <property type="entry name" value="DeoR-like_C"/>
</dbReference>
<evidence type="ECO:0000259" key="7">
    <source>
        <dbReference type="PROSITE" id="PS51000"/>
    </source>
</evidence>
<evidence type="ECO:0000256" key="3">
    <source>
        <dbReference type="ARBA" id="ARBA00023015"/>
    </source>
</evidence>
<dbReference type="Pfam" id="PF00455">
    <property type="entry name" value="DeoRC"/>
    <property type="match status" value="1"/>
</dbReference>
<feature type="domain" description="HTH deoR-type" evidence="7">
    <location>
        <begin position="6"/>
        <end position="61"/>
    </location>
</feature>
<dbReference type="AlphaFoldDB" id="A0A177K631"/>
<dbReference type="Pfam" id="PF08220">
    <property type="entry name" value="HTH_DeoR"/>
    <property type="match status" value="1"/>
</dbReference>
<name>A0A177K631_9MICO</name>
<evidence type="ECO:0000256" key="5">
    <source>
        <dbReference type="ARBA" id="ARBA00023163"/>
    </source>
</evidence>
<keyword evidence="2" id="KW-0678">Repressor</keyword>
<keyword evidence="4" id="KW-0238">DNA-binding</keyword>
<dbReference type="InterPro" id="IPR018356">
    <property type="entry name" value="Tscrpt_reg_HTH_DeoR_CS"/>
</dbReference>
<dbReference type="PRINTS" id="PR00037">
    <property type="entry name" value="HTHLACR"/>
</dbReference>
<dbReference type="RefSeq" id="WP_064003601.1">
    <property type="nucleotide sequence ID" value="NZ_LSTV01000005.1"/>
</dbReference>
<keyword evidence="5" id="KW-0804">Transcription</keyword>
<dbReference type="InterPro" id="IPR036390">
    <property type="entry name" value="WH_DNA-bd_sf"/>
</dbReference>
<evidence type="ECO:0000256" key="6">
    <source>
        <dbReference type="ARBA" id="ARBA00024937"/>
    </source>
</evidence>